<dbReference type="AlphaFoldDB" id="A0A7J5XZJ5"/>
<dbReference type="Proteomes" id="UP000518266">
    <property type="component" value="Unassembled WGS sequence"/>
</dbReference>
<feature type="region of interest" description="Disordered" evidence="1">
    <location>
        <begin position="1"/>
        <end position="58"/>
    </location>
</feature>
<name>A0A7J5XZJ5_DISMA</name>
<feature type="compositionally biased region" description="Low complexity" evidence="1">
    <location>
        <begin position="25"/>
        <end position="36"/>
    </location>
</feature>
<reference evidence="2 3" key="1">
    <citation type="submission" date="2020-03" db="EMBL/GenBank/DDBJ databases">
        <title>Dissostichus mawsoni Genome sequencing and assembly.</title>
        <authorList>
            <person name="Park H."/>
        </authorList>
    </citation>
    <scope>NUCLEOTIDE SEQUENCE [LARGE SCALE GENOMIC DNA]</scope>
    <source>
        <strain evidence="2">DM0001</strain>
        <tissue evidence="2">Muscle</tissue>
    </source>
</reference>
<feature type="compositionally biased region" description="Polar residues" evidence="1">
    <location>
        <begin position="1"/>
        <end position="24"/>
    </location>
</feature>
<evidence type="ECO:0000256" key="1">
    <source>
        <dbReference type="SAM" id="MobiDB-lite"/>
    </source>
</evidence>
<proteinExistence type="predicted"/>
<gene>
    <name evidence="2" type="ORF">F7725_024526</name>
</gene>
<organism evidence="2 3">
    <name type="scientific">Dissostichus mawsoni</name>
    <name type="common">Antarctic cod</name>
    <dbReference type="NCBI Taxonomy" id="36200"/>
    <lineage>
        <taxon>Eukaryota</taxon>
        <taxon>Metazoa</taxon>
        <taxon>Chordata</taxon>
        <taxon>Craniata</taxon>
        <taxon>Vertebrata</taxon>
        <taxon>Euteleostomi</taxon>
        <taxon>Actinopterygii</taxon>
        <taxon>Neopterygii</taxon>
        <taxon>Teleostei</taxon>
        <taxon>Neoteleostei</taxon>
        <taxon>Acanthomorphata</taxon>
        <taxon>Eupercaria</taxon>
        <taxon>Perciformes</taxon>
        <taxon>Notothenioidei</taxon>
        <taxon>Nototheniidae</taxon>
        <taxon>Dissostichus</taxon>
    </lineage>
</organism>
<feature type="compositionally biased region" description="Pro residues" evidence="1">
    <location>
        <begin position="37"/>
        <end position="58"/>
    </location>
</feature>
<dbReference type="EMBL" id="JAAKFY010000019">
    <property type="protein sequence ID" value="KAF3842575.1"/>
    <property type="molecule type" value="Genomic_DNA"/>
</dbReference>
<sequence>MGRRPSSSAPGMTVSAQEHSVSRQSSSPSSPSSSLSSPPPPPPPRPPPCPPPPPPPPPILPLLIVLLPSVLGLEPRPLHCSQLELSHTHTPTMTLLEDSLLPKSPINRRLYYK</sequence>
<comment type="caution">
    <text evidence="2">The sequence shown here is derived from an EMBL/GenBank/DDBJ whole genome shotgun (WGS) entry which is preliminary data.</text>
</comment>
<protein>
    <submittedName>
        <fullName evidence="2">Uncharacterized protein</fullName>
    </submittedName>
</protein>
<accession>A0A7J5XZJ5</accession>
<evidence type="ECO:0000313" key="3">
    <source>
        <dbReference type="Proteomes" id="UP000518266"/>
    </source>
</evidence>
<evidence type="ECO:0000313" key="2">
    <source>
        <dbReference type="EMBL" id="KAF3842575.1"/>
    </source>
</evidence>
<keyword evidence="3" id="KW-1185">Reference proteome</keyword>